<dbReference type="EMBL" id="RSCE01000013">
    <property type="protein sequence ID" value="RSH78262.1"/>
    <property type="molecule type" value="Genomic_DNA"/>
</dbReference>
<dbReference type="AlphaFoldDB" id="A0A427XHF8"/>
<gene>
    <name evidence="3" type="ORF">EHS24_002727</name>
</gene>
<evidence type="ECO:0000259" key="2">
    <source>
        <dbReference type="PROSITE" id="PS50053"/>
    </source>
</evidence>
<feature type="domain" description="Ubiquitin-like" evidence="2">
    <location>
        <begin position="31"/>
        <end position="100"/>
    </location>
</feature>
<dbReference type="Proteomes" id="UP000279236">
    <property type="component" value="Unassembled WGS sequence"/>
</dbReference>
<dbReference type="SUPFAM" id="SSF54236">
    <property type="entry name" value="Ubiquitin-like"/>
    <property type="match status" value="1"/>
</dbReference>
<dbReference type="InterPro" id="IPR039540">
    <property type="entry name" value="UBL3-like_ubiquitin_dom"/>
</dbReference>
<dbReference type="PANTHER" id="PTHR13169">
    <property type="entry name" value="UBIQUITIN-LIKE PROTEIN 3 HCG-1 PROTEIN"/>
    <property type="match status" value="1"/>
</dbReference>
<protein>
    <recommendedName>
        <fullName evidence="2">Ubiquitin-like domain-containing protein</fullName>
    </recommendedName>
</protein>
<comment type="caution">
    <text evidence="3">The sequence shown here is derived from an EMBL/GenBank/DDBJ whole genome shotgun (WGS) entry which is preliminary data.</text>
</comment>
<evidence type="ECO:0000256" key="1">
    <source>
        <dbReference type="SAM" id="MobiDB-lite"/>
    </source>
</evidence>
<dbReference type="InterPro" id="IPR040015">
    <property type="entry name" value="UBL3-like"/>
</dbReference>
<evidence type="ECO:0000313" key="3">
    <source>
        <dbReference type="EMBL" id="RSH78262.1"/>
    </source>
</evidence>
<dbReference type="PANTHER" id="PTHR13169:SF0">
    <property type="entry name" value="UBIQUITIN-LIKE PROTEIN 3"/>
    <property type="match status" value="1"/>
</dbReference>
<sequence>MSQTATSTPVAAASSAPAPPAAPAPEPTPMVHVRVLIISGQNHTFSFEPETTVGRMKELIWSMWPSEWTSPAQPPNPSWLRVLYAGRVLSDDSTLTSNNLPASMTASLPTVIHLSVRSFSIRGEDDAKKGLHRISTRTSTHRNQHSEEDVGGCSCVIM</sequence>
<feature type="compositionally biased region" description="Low complexity" evidence="1">
    <location>
        <begin position="1"/>
        <end position="16"/>
    </location>
</feature>
<dbReference type="PROSITE" id="PS50053">
    <property type="entry name" value="UBIQUITIN_2"/>
    <property type="match status" value="1"/>
</dbReference>
<dbReference type="InterPro" id="IPR000626">
    <property type="entry name" value="Ubiquitin-like_dom"/>
</dbReference>
<evidence type="ECO:0000313" key="4">
    <source>
        <dbReference type="Proteomes" id="UP000279236"/>
    </source>
</evidence>
<keyword evidence="4" id="KW-1185">Reference proteome</keyword>
<name>A0A427XHF8_9TREE</name>
<accession>A0A427XHF8</accession>
<dbReference type="Gene3D" id="3.10.20.90">
    <property type="entry name" value="Phosphatidylinositol 3-kinase Catalytic Subunit, Chain A, domain 1"/>
    <property type="match status" value="1"/>
</dbReference>
<organism evidence="3 4">
    <name type="scientific">Apiotrichum porosum</name>
    <dbReference type="NCBI Taxonomy" id="105984"/>
    <lineage>
        <taxon>Eukaryota</taxon>
        <taxon>Fungi</taxon>
        <taxon>Dikarya</taxon>
        <taxon>Basidiomycota</taxon>
        <taxon>Agaricomycotina</taxon>
        <taxon>Tremellomycetes</taxon>
        <taxon>Trichosporonales</taxon>
        <taxon>Trichosporonaceae</taxon>
        <taxon>Apiotrichum</taxon>
    </lineage>
</organism>
<dbReference type="Pfam" id="PF13881">
    <property type="entry name" value="Rad60-SLD_2"/>
    <property type="match status" value="1"/>
</dbReference>
<feature type="compositionally biased region" description="Pro residues" evidence="1">
    <location>
        <begin position="17"/>
        <end position="27"/>
    </location>
</feature>
<dbReference type="RefSeq" id="XP_028473409.1">
    <property type="nucleotide sequence ID" value="XM_028618453.1"/>
</dbReference>
<dbReference type="STRING" id="105984.A0A427XHF8"/>
<proteinExistence type="predicted"/>
<reference evidence="3 4" key="1">
    <citation type="submission" date="2018-11" db="EMBL/GenBank/DDBJ databases">
        <title>Genome sequence of Apiotrichum porosum DSM 27194.</title>
        <authorList>
            <person name="Aliyu H."/>
            <person name="Gorte O."/>
            <person name="Ochsenreither K."/>
        </authorList>
    </citation>
    <scope>NUCLEOTIDE SEQUENCE [LARGE SCALE GENOMIC DNA]</scope>
    <source>
        <strain evidence="3 4">DSM 27194</strain>
    </source>
</reference>
<dbReference type="OrthoDB" id="1043111at2759"/>
<dbReference type="InterPro" id="IPR029071">
    <property type="entry name" value="Ubiquitin-like_domsf"/>
</dbReference>
<dbReference type="GeneID" id="39587270"/>
<feature type="region of interest" description="Disordered" evidence="1">
    <location>
        <begin position="1"/>
        <end position="27"/>
    </location>
</feature>